<dbReference type="PRINTS" id="PR00412">
    <property type="entry name" value="EPOXHYDRLASE"/>
</dbReference>
<gene>
    <name evidence="4" type="ORF">AAP_04606</name>
</gene>
<keyword evidence="1 4" id="KW-0378">Hydrolase</keyword>
<dbReference type="EMBL" id="AZGZ01000022">
    <property type="protein sequence ID" value="KZZ89121.1"/>
    <property type="molecule type" value="Genomic_DNA"/>
</dbReference>
<evidence type="ECO:0000259" key="3">
    <source>
        <dbReference type="Pfam" id="PF00561"/>
    </source>
</evidence>
<sequence>MAQVDKIDVKGDSRIERRQTLLNGTTYGYLISTPEGDHYKGTIFLIHGFPDLSMGWRYQIPYLRSLGYRVVAPDMMGYGRTDAPQWTPENEQKYSYRQTAADMKELAKELGSPHIIVAGHDWGGAIAQRMALFEPDLVSHVILVCTPYMPQRDQFIDTETIVKHPAGKSFGYQLQLKSGEVEERVKSREEIGQALNALYGGWQQHADGGEYSFSVEEGILFDRFMKAEKSPLLSEEELNYYVDEYSRHGIHGPLNWYRNRRVNFENEKSILDRRIEVPVLFIGATKDLVLNPKTWVNNEKYISKLTTRTVESGHWVLWHKPDEVNKLIGEWIAGVVEAGQVKL</sequence>
<dbReference type="Gene3D" id="3.40.50.1820">
    <property type="entry name" value="alpha/beta hydrolase"/>
    <property type="match status" value="1"/>
</dbReference>
<dbReference type="SUPFAM" id="SSF53474">
    <property type="entry name" value="alpha/beta-Hydrolases"/>
    <property type="match status" value="1"/>
</dbReference>
<comment type="similarity">
    <text evidence="2">Belongs to the AB hydrolase superfamily. Epoxide hydrolase family.</text>
</comment>
<dbReference type="OrthoDB" id="408373at2759"/>
<dbReference type="InterPro" id="IPR000073">
    <property type="entry name" value="AB_hydrolase_1"/>
</dbReference>
<evidence type="ECO:0000256" key="2">
    <source>
        <dbReference type="ARBA" id="ARBA00038334"/>
    </source>
</evidence>
<comment type="caution">
    <text evidence="4">The sequence shown here is derived from an EMBL/GenBank/DDBJ whole genome shotgun (WGS) entry which is preliminary data.</text>
</comment>
<name>A0A167WPL1_9EURO</name>
<evidence type="ECO:0000313" key="5">
    <source>
        <dbReference type="Proteomes" id="UP000242877"/>
    </source>
</evidence>
<reference evidence="4 5" key="1">
    <citation type="journal article" date="2016" name="Genome Biol. Evol.">
        <title>Divergent and convergent evolution of fungal pathogenicity.</title>
        <authorList>
            <person name="Shang Y."/>
            <person name="Xiao G."/>
            <person name="Zheng P."/>
            <person name="Cen K."/>
            <person name="Zhan S."/>
            <person name="Wang C."/>
        </authorList>
    </citation>
    <scope>NUCLEOTIDE SEQUENCE [LARGE SCALE GENOMIC DNA]</scope>
    <source>
        <strain evidence="4 5">ARSEF 7405</strain>
    </source>
</reference>
<dbReference type="Proteomes" id="UP000242877">
    <property type="component" value="Unassembled WGS sequence"/>
</dbReference>
<dbReference type="VEuPathDB" id="FungiDB:AAP_04606"/>
<evidence type="ECO:0000256" key="1">
    <source>
        <dbReference type="ARBA" id="ARBA00022801"/>
    </source>
</evidence>
<dbReference type="PANTHER" id="PTHR43329">
    <property type="entry name" value="EPOXIDE HYDROLASE"/>
    <property type="match status" value="1"/>
</dbReference>
<dbReference type="GO" id="GO:0016787">
    <property type="term" value="F:hydrolase activity"/>
    <property type="evidence" value="ECO:0007669"/>
    <property type="project" value="UniProtKB-KW"/>
</dbReference>
<evidence type="ECO:0000313" key="4">
    <source>
        <dbReference type="EMBL" id="KZZ89121.1"/>
    </source>
</evidence>
<dbReference type="PRINTS" id="PR00111">
    <property type="entry name" value="ABHYDROLASE"/>
</dbReference>
<accession>A0A167WPL1</accession>
<organism evidence="4 5">
    <name type="scientific">Ascosphaera apis ARSEF 7405</name>
    <dbReference type="NCBI Taxonomy" id="392613"/>
    <lineage>
        <taxon>Eukaryota</taxon>
        <taxon>Fungi</taxon>
        <taxon>Dikarya</taxon>
        <taxon>Ascomycota</taxon>
        <taxon>Pezizomycotina</taxon>
        <taxon>Eurotiomycetes</taxon>
        <taxon>Eurotiomycetidae</taxon>
        <taxon>Onygenales</taxon>
        <taxon>Ascosphaeraceae</taxon>
        <taxon>Ascosphaera</taxon>
    </lineage>
</organism>
<proteinExistence type="inferred from homology"/>
<dbReference type="InterPro" id="IPR000639">
    <property type="entry name" value="Epox_hydrolase-like"/>
</dbReference>
<dbReference type="AlphaFoldDB" id="A0A167WPL1"/>
<keyword evidence="5" id="KW-1185">Reference proteome</keyword>
<dbReference type="InterPro" id="IPR029058">
    <property type="entry name" value="AB_hydrolase_fold"/>
</dbReference>
<dbReference type="Pfam" id="PF00561">
    <property type="entry name" value="Abhydrolase_1"/>
    <property type="match status" value="1"/>
</dbReference>
<protein>
    <submittedName>
        <fullName evidence="4">Epoxide hydrolase</fullName>
    </submittedName>
</protein>
<feature type="domain" description="AB hydrolase-1" evidence="3">
    <location>
        <begin position="42"/>
        <end position="158"/>
    </location>
</feature>